<sequence>MPLALFTSCYDPFYYLYFTYQPCCANRNGTCNISVEGGVAPFTWEITGTQFSLGSAETNVQTNTVTADDTVVIGDEETITVTDACGTEVTGTIRCCDPLDCAEEPGYSFPVGGTFYAGIEIWTRIKVIGGCPPYTWTVTGAHMSVLSASTNSRGNWVYVEDTATADDTITVVDSVGGSITVTIKPGSNKCNVLYYVSPTWSAENSETMGRSTNIGLAVDDGAGPFTWTVSGTGFWFDEGHSITSIETEGGNTSLYSDATACGAATITVKDACGTSITDYVRGTVSSGWVDTNNHECTIEGLGTIVPELGGTFPACNGGCHYELIDGNLRVIAVVHGMGYGENYCRDYSDVCAIGNTYDCAVSGQDNCEACGVSPITTCTCYVDYDGLDDWCWCSGGKTDYTWECS</sequence>
<gene>
    <name evidence="1" type="ORF">MM415B00713_0015</name>
</gene>
<evidence type="ECO:0000313" key="1">
    <source>
        <dbReference type="EMBL" id="QJA62845.1"/>
    </source>
</evidence>
<name>A0A6M3J0K4_9ZZZZ</name>
<dbReference type="EMBL" id="MT141483">
    <property type="protein sequence ID" value="QJA62845.1"/>
    <property type="molecule type" value="Genomic_DNA"/>
</dbReference>
<organism evidence="1">
    <name type="scientific">viral metagenome</name>
    <dbReference type="NCBI Taxonomy" id="1070528"/>
    <lineage>
        <taxon>unclassified sequences</taxon>
        <taxon>metagenomes</taxon>
        <taxon>organismal metagenomes</taxon>
    </lineage>
</organism>
<accession>A0A6M3J0K4</accession>
<proteinExistence type="predicted"/>
<dbReference type="AlphaFoldDB" id="A0A6M3J0K4"/>
<reference evidence="1" key="1">
    <citation type="submission" date="2020-03" db="EMBL/GenBank/DDBJ databases">
        <title>The deep terrestrial virosphere.</title>
        <authorList>
            <person name="Holmfeldt K."/>
            <person name="Nilsson E."/>
            <person name="Simone D."/>
            <person name="Lopez-Fernandez M."/>
            <person name="Wu X."/>
            <person name="de Brujin I."/>
            <person name="Lundin D."/>
            <person name="Andersson A."/>
            <person name="Bertilsson S."/>
            <person name="Dopson M."/>
        </authorList>
    </citation>
    <scope>NUCLEOTIDE SEQUENCE</scope>
    <source>
        <strain evidence="1">MM415B00713</strain>
    </source>
</reference>
<protein>
    <submittedName>
        <fullName evidence="1">Uncharacterized protein</fullName>
    </submittedName>
</protein>